<dbReference type="PANTHER" id="PTHR16193">
    <property type="entry name" value="TETRATRICOPEPTIDE REPEAT PROTEIN 27"/>
    <property type="match status" value="1"/>
</dbReference>
<proteinExistence type="inferred from homology"/>
<dbReference type="PROSITE" id="PS50005">
    <property type="entry name" value="TPR"/>
    <property type="match status" value="1"/>
</dbReference>
<evidence type="ECO:0000256" key="1">
    <source>
        <dbReference type="ARBA" id="ARBA00022737"/>
    </source>
</evidence>
<comment type="caution">
    <text evidence="6">The sequence shown here is derived from an EMBL/GenBank/DDBJ whole genome shotgun (WGS) entry which is preliminary data.</text>
</comment>
<dbReference type="PANTHER" id="PTHR16193:SF0">
    <property type="entry name" value="TETRATRICOPEPTIDE REPEAT PROTEIN 27"/>
    <property type="match status" value="1"/>
</dbReference>
<evidence type="ECO:0000256" key="2">
    <source>
        <dbReference type="ARBA" id="ARBA00022803"/>
    </source>
</evidence>
<dbReference type="InterPro" id="IPR011990">
    <property type="entry name" value="TPR-like_helical_dom_sf"/>
</dbReference>
<protein>
    <recommendedName>
        <fullName evidence="4">Tetratricopeptide repeat protein 27</fullName>
    </recommendedName>
</protein>
<keyword evidence="2 5" id="KW-0802">TPR repeat</keyword>
<dbReference type="AlphaFoldDB" id="A0AAU9Z4I5"/>
<evidence type="ECO:0000256" key="4">
    <source>
        <dbReference type="ARBA" id="ARBA00024124"/>
    </source>
</evidence>
<dbReference type="InterPro" id="IPR044244">
    <property type="entry name" value="TTC27/Emw1"/>
</dbReference>
<dbReference type="EMBL" id="CALSGD010001392">
    <property type="protein sequence ID" value="CAH6786982.1"/>
    <property type="molecule type" value="Genomic_DNA"/>
</dbReference>
<dbReference type="InterPro" id="IPR019734">
    <property type="entry name" value="TPR_rpt"/>
</dbReference>
<evidence type="ECO:0000313" key="6">
    <source>
        <dbReference type="EMBL" id="CAH6786982.1"/>
    </source>
</evidence>
<keyword evidence="7" id="KW-1185">Reference proteome</keyword>
<sequence>MPGVMWTPELALLRGFSTDAERLLWKQEGTGGSDVGVFLDLLLEGSYEAIFLHSVTQNILNSTMMAEEKIDHYLEKQIVNFLDCSSDLEEIERQQLVFLLGVSSLQLFVQSNWTGPLVALHPRDFLPPVLLEQFSEFKGLDAVILGLLILDGESIYSLTSKPILLLIAHIILVNIRHKLTALQSLPWWTLRYVNIHQQLLEERSPQLFALAENCIAQVMKVENLFDGDSGQLLAIQFHLECAHLFLYYYEYKEAKNQFSTAKNISKLQVDLTGALGKRTRFQENNVAQLILDVRREEDIPSRREFSPAPTPQEYLTKNLELNDDTVLNEIKLADSDQFQMPDLCAEELAVILGVCTNFQKNNPVHKLTEEELLAFTSCLLSQPKFWAIQTSALILRTKLEKGSTRRVERAMRQTQALADQFEDKTTSVLERLKIFYCCQVPPHWAVQAEEILRRELEKKETPSLYCLLGDVLQDHSCYDKAWELSRHRSARAQRSKALLHLRNKEFRECVECFERSVKINPMQNAEAWNNLSTSYIRLKQKVKAFRTLQEALKCNYEHWQIWENYILTSTDVGEFSEAIKAYHRLLDLRDKYKDTQVLNILVRAVVNGMADRNGDVASSLKGKLQELFGRVTSRVTNDGEVWRLYAQVHGNGQSEKPDENEKAFQCLLKAYKCDTQSSCWEKDATAFKEVVQRAIGLAHVAIKCSESKSNPQGAVQALSSVRLNLRGLLSRAKQNFTDVATGEVFGDLTNEIAAIVALLAELQDLSNRLRNRY</sequence>
<name>A0AAU9Z4I5_PHORO</name>
<reference evidence="6" key="1">
    <citation type="submission" date="2022-06" db="EMBL/GenBank/DDBJ databases">
        <authorList>
            <person name="Andreotti S."/>
            <person name="Wyler E."/>
        </authorList>
    </citation>
    <scope>NUCLEOTIDE SEQUENCE</scope>
</reference>
<gene>
    <name evidence="6" type="primary">Ttc27</name>
    <name evidence="6" type="ORF">PHOROB_LOCUS4933</name>
</gene>
<accession>A0AAU9Z4I5</accession>
<dbReference type="SMART" id="SM00028">
    <property type="entry name" value="TPR"/>
    <property type="match status" value="3"/>
</dbReference>
<dbReference type="Gene3D" id="1.25.40.10">
    <property type="entry name" value="Tetratricopeptide repeat domain"/>
    <property type="match status" value="1"/>
</dbReference>
<comment type="similarity">
    <text evidence="3">Belongs to the TTC27 family.</text>
</comment>
<evidence type="ECO:0000256" key="3">
    <source>
        <dbReference type="ARBA" id="ARBA00024020"/>
    </source>
</evidence>
<evidence type="ECO:0000313" key="7">
    <source>
        <dbReference type="Proteomes" id="UP001152836"/>
    </source>
</evidence>
<keyword evidence="1" id="KW-0677">Repeat</keyword>
<organism evidence="6 7">
    <name type="scientific">Phodopus roborovskii</name>
    <name type="common">Roborovski's desert hamster</name>
    <name type="synonym">Cricetulus roborovskii</name>
    <dbReference type="NCBI Taxonomy" id="109678"/>
    <lineage>
        <taxon>Eukaryota</taxon>
        <taxon>Metazoa</taxon>
        <taxon>Chordata</taxon>
        <taxon>Craniata</taxon>
        <taxon>Vertebrata</taxon>
        <taxon>Euteleostomi</taxon>
        <taxon>Mammalia</taxon>
        <taxon>Eutheria</taxon>
        <taxon>Euarchontoglires</taxon>
        <taxon>Glires</taxon>
        <taxon>Rodentia</taxon>
        <taxon>Myomorpha</taxon>
        <taxon>Muroidea</taxon>
        <taxon>Cricetidae</taxon>
        <taxon>Cricetinae</taxon>
        <taxon>Phodopus</taxon>
    </lineage>
</organism>
<evidence type="ECO:0000256" key="5">
    <source>
        <dbReference type="PROSITE-ProRule" id="PRU00339"/>
    </source>
</evidence>
<dbReference type="SUPFAM" id="SSF48452">
    <property type="entry name" value="TPR-like"/>
    <property type="match status" value="1"/>
</dbReference>
<dbReference type="Proteomes" id="UP001152836">
    <property type="component" value="Unassembled WGS sequence"/>
</dbReference>
<feature type="repeat" description="TPR" evidence="5">
    <location>
        <begin position="490"/>
        <end position="523"/>
    </location>
</feature>